<organism evidence="5 6">
    <name type="scientific">Brachybacterium nesterenkovii</name>
    <dbReference type="NCBI Taxonomy" id="47847"/>
    <lineage>
        <taxon>Bacteria</taxon>
        <taxon>Bacillati</taxon>
        <taxon>Actinomycetota</taxon>
        <taxon>Actinomycetes</taxon>
        <taxon>Micrococcales</taxon>
        <taxon>Dermabacteraceae</taxon>
        <taxon>Brachybacterium</taxon>
    </lineage>
</organism>
<dbReference type="InterPro" id="IPR016181">
    <property type="entry name" value="Acyl_CoA_acyltransferase"/>
</dbReference>
<dbReference type="Pfam" id="PF00583">
    <property type="entry name" value="Acetyltransf_1"/>
    <property type="match status" value="1"/>
</dbReference>
<name>A0A1X6WVE7_9MICO</name>
<dbReference type="CDD" id="cd04301">
    <property type="entry name" value="NAT_SF"/>
    <property type="match status" value="1"/>
</dbReference>
<evidence type="ECO:0000256" key="3">
    <source>
        <dbReference type="SAM" id="MobiDB-lite"/>
    </source>
</evidence>
<dbReference type="EMBL" id="FWFG01000014">
    <property type="protein sequence ID" value="SLM88325.1"/>
    <property type="molecule type" value="Genomic_DNA"/>
</dbReference>
<dbReference type="Proteomes" id="UP000195981">
    <property type="component" value="Unassembled WGS sequence"/>
</dbReference>
<dbReference type="AlphaFoldDB" id="A0A1X6WVE7"/>
<dbReference type="PROSITE" id="PS51186">
    <property type="entry name" value="GNAT"/>
    <property type="match status" value="1"/>
</dbReference>
<dbReference type="InterPro" id="IPR000182">
    <property type="entry name" value="GNAT_dom"/>
</dbReference>
<evidence type="ECO:0000313" key="5">
    <source>
        <dbReference type="EMBL" id="SLM88325.1"/>
    </source>
</evidence>
<reference evidence="5 6" key="1">
    <citation type="submission" date="2017-02" db="EMBL/GenBank/DDBJ databases">
        <authorList>
            <person name="Peterson S.W."/>
        </authorList>
    </citation>
    <scope>NUCLEOTIDE SEQUENCE [LARGE SCALE GENOMIC DNA]</scope>
    <source>
        <strain evidence="5 6">CIP104813</strain>
    </source>
</reference>
<dbReference type="SUPFAM" id="SSF55729">
    <property type="entry name" value="Acyl-CoA N-acyltransferases (Nat)"/>
    <property type="match status" value="1"/>
</dbReference>
<sequence>MIAIRNDAIRTSTALWIDTVPSEDAARAWAAEHVELGSMLVAELLDDGADPDLDSPGIDSADRTADHPEPATAPPGRVVGFASHAPLRPYDGYRWTAEDSVYLTADAQGRGLGRALLEALVPLAASQGAHSLIGMIEASNTASIALHESFGFTETGRIPQAGRKFDRWLDLVIMQRLL</sequence>
<accession>A0A1X6WVE7</accession>
<evidence type="ECO:0000313" key="6">
    <source>
        <dbReference type="Proteomes" id="UP000195981"/>
    </source>
</evidence>
<gene>
    <name evidence="5" type="ORF">FM110_01605</name>
</gene>
<dbReference type="PANTHER" id="PTHR43072">
    <property type="entry name" value="N-ACETYLTRANSFERASE"/>
    <property type="match status" value="1"/>
</dbReference>
<proteinExistence type="predicted"/>
<keyword evidence="2" id="KW-0012">Acyltransferase</keyword>
<dbReference type="PANTHER" id="PTHR43072:SF23">
    <property type="entry name" value="UPF0039 PROTEIN C11D3.02C"/>
    <property type="match status" value="1"/>
</dbReference>
<keyword evidence="1 5" id="KW-0808">Transferase</keyword>
<dbReference type="GO" id="GO:0016747">
    <property type="term" value="F:acyltransferase activity, transferring groups other than amino-acyl groups"/>
    <property type="evidence" value="ECO:0007669"/>
    <property type="project" value="InterPro"/>
</dbReference>
<feature type="region of interest" description="Disordered" evidence="3">
    <location>
        <begin position="51"/>
        <end position="78"/>
    </location>
</feature>
<keyword evidence="6" id="KW-1185">Reference proteome</keyword>
<feature type="domain" description="N-acetyltransferase" evidence="4">
    <location>
        <begin position="15"/>
        <end position="178"/>
    </location>
</feature>
<evidence type="ECO:0000256" key="1">
    <source>
        <dbReference type="ARBA" id="ARBA00022679"/>
    </source>
</evidence>
<evidence type="ECO:0000256" key="2">
    <source>
        <dbReference type="ARBA" id="ARBA00023315"/>
    </source>
</evidence>
<dbReference type="Gene3D" id="3.40.630.30">
    <property type="match status" value="1"/>
</dbReference>
<evidence type="ECO:0000259" key="4">
    <source>
        <dbReference type="PROSITE" id="PS51186"/>
    </source>
</evidence>
<feature type="compositionally biased region" description="Basic and acidic residues" evidence="3">
    <location>
        <begin position="60"/>
        <end position="69"/>
    </location>
</feature>
<protein>
    <submittedName>
        <fullName evidence="5">GCN5-related N-acetyltransferase</fullName>
    </submittedName>
</protein>